<sequence length="237" mass="26140">MSMSRHSPQTVSQPAGSRANNNWPSMAVTETWAMATHSLYQLQIIALASQTGDLCVTIPEGVLHYSSTCMTIISLGTGRTKPGVGLAFGSQGTGFHQLGNQLELLLVFFACTFFTTCFHFLFQGIDLVGQRRRWVPRHQVRGSSFGVIPGWKDLTSWANSAVSVHSRHEAWVCFSPPRLARSVPAGSTSDMPRKRMILRLVMTMQSLHFQPPPFPCYDGPLCVTCESRGLSLGHESR</sequence>
<dbReference type="Proteomes" id="UP001232148">
    <property type="component" value="Unassembled WGS sequence"/>
</dbReference>
<comment type="caution">
    <text evidence="3">The sequence shown here is derived from an EMBL/GenBank/DDBJ whole genome shotgun (WGS) entry which is preliminary data.</text>
</comment>
<keyword evidence="4" id="KW-1185">Reference proteome</keyword>
<evidence type="ECO:0000256" key="1">
    <source>
        <dbReference type="SAM" id="MobiDB-lite"/>
    </source>
</evidence>
<keyword evidence="2" id="KW-0812">Transmembrane</keyword>
<evidence type="ECO:0000256" key="2">
    <source>
        <dbReference type="SAM" id="Phobius"/>
    </source>
</evidence>
<keyword evidence="2" id="KW-1133">Transmembrane helix</keyword>
<reference evidence="3" key="1">
    <citation type="submission" date="2021-06" db="EMBL/GenBank/DDBJ databases">
        <title>Comparative genomics, transcriptomics and evolutionary studies reveal genomic signatures of adaptation to plant cell wall in hemibiotrophic fungi.</title>
        <authorList>
            <consortium name="DOE Joint Genome Institute"/>
            <person name="Baroncelli R."/>
            <person name="Diaz J.F."/>
            <person name="Benocci T."/>
            <person name="Peng M."/>
            <person name="Battaglia E."/>
            <person name="Haridas S."/>
            <person name="Andreopoulos W."/>
            <person name="Labutti K."/>
            <person name="Pangilinan J."/>
            <person name="Floch G.L."/>
            <person name="Makela M.R."/>
            <person name="Henrissat B."/>
            <person name="Grigoriev I.V."/>
            <person name="Crouch J.A."/>
            <person name="De Vries R.P."/>
            <person name="Sukno S.A."/>
            <person name="Thon M.R."/>
        </authorList>
    </citation>
    <scope>NUCLEOTIDE SEQUENCE</scope>
    <source>
        <strain evidence="3">MAFF235873</strain>
    </source>
</reference>
<gene>
    <name evidence="3" type="ORF">LX32DRAFT_9003</name>
</gene>
<dbReference type="EMBL" id="MU842907">
    <property type="protein sequence ID" value="KAK2026777.1"/>
    <property type="molecule type" value="Genomic_DNA"/>
</dbReference>
<organism evidence="3 4">
    <name type="scientific">Colletotrichum zoysiae</name>
    <dbReference type="NCBI Taxonomy" id="1216348"/>
    <lineage>
        <taxon>Eukaryota</taxon>
        <taxon>Fungi</taxon>
        <taxon>Dikarya</taxon>
        <taxon>Ascomycota</taxon>
        <taxon>Pezizomycotina</taxon>
        <taxon>Sordariomycetes</taxon>
        <taxon>Hypocreomycetidae</taxon>
        <taxon>Glomerellales</taxon>
        <taxon>Glomerellaceae</taxon>
        <taxon>Colletotrichum</taxon>
        <taxon>Colletotrichum graminicola species complex</taxon>
    </lineage>
</organism>
<accession>A0AAD9HED7</accession>
<feature type="transmembrane region" description="Helical" evidence="2">
    <location>
        <begin position="104"/>
        <end position="122"/>
    </location>
</feature>
<dbReference type="AlphaFoldDB" id="A0AAD9HED7"/>
<evidence type="ECO:0000313" key="4">
    <source>
        <dbReference type="Proteomes" id="UP001232148"/>
    </source>
</evidence>
<feature type="region of interest" description="Disordered" evidence="1">
    <location>
        <begin position="1"/>
        <end position="22"/>
    </location>
</feature>
<proteinExistence type="predicted"/>
<evidence type="ECO:0000313" key="3">
    <source>
        <dbReference type="EMBL" id="KAK2026777.1"/>
    </source>
</evidence>
<keyword evidence="2" id="KW-0472">Membrane</keyword>
<name>A0AAD9HED7_9PEZI</name>
<protein>
    <submittedName>
        <fullName evidence="3">Uncharacterized protein</fullName>
    </submittedName>
</protein>